<reference evidence="1 2" key="1">
    <citation type="journal article" date="2021" name="BMC Genomics">
        <title>Telomere-to-telomere genome assembly of asparaginase-producing Trichoderma simmonsii.</title>
        <authorList>
            <person name="Chung D."/>
            <person name="Kwon Y.M."/>
            <person name="Yang Y."/>
        </authorList>
    </citation>
    <scope>NUCLEOTIDE SEQUENCE [LARGE SCALE GENOMIC DNA]</scope>
    <source>
        <strain evidence="1 2">GH-Sj1</strain>
    </source>
</reference>
<protein>
    <submittedName>
        <fullName evidence="1">Uncharacterized protein</fullName>
    </submittedName>
</protein>
<dbReference type="Proteomes" id="UP000826661">
    <property type="component" value="Chromosome I"/>
</dbReference>
<proteinExistence type="predicted"/>
<evidence type="ECO:0000313" key="2">
    <source>
        <dbReference type="Proteomes" id="UP000826661"/>
    </source>
</evidence>
<sequence>MAFNSTKYEAPEKSRGIMHYGQGIDCPFEHFVSLDICSELDAHESSTVSRQTTLCKVMLLCCRSASSHASVFIEWQWLLVNASSRLPKSHHANALWPSRGF</sequence>
<organism evidence="1 2">
    <name type="scientific">Trichoderma simmonsii</name>
    <dbReference type="NCBI Taxonomy" id="1491479"/>
    <lineage>
        <taxon>Eukaryota</taxon>
        <taxon>Fungi</taxon>
        <taxon>Dikarya</taxon>
        <taxon>Ascomycota</taxon>
        <taxon>Pezizomycotina</taxon>
        <taxon>Sordariomycetes</taxon>
        <taxon>Hypocreomycetidae</taxon>
        <taxon>Hypocreales</taxon>
        <taxon>Hypocreaceae</taxon>
        <taxon>Trichoderma</taxon>
    </lineage>
</organism>
<name>A0A8G0L5A3_9HYPO</name>
<dbReference type="AlphaFoldDB" id="A0A8G0L5A3"/>
<gene>
    <name evidence="1" type="ORF">H0G86_000918</name>
</gene>
<dbReference type="EMBL" id="CP075864">
    <property type="protein sequence ID" value="QYS93544.1"/>
    <property type="molecule type" value="Genomic_DNA"/>
</dbReference>
<keyword evidence="2" id="KW-1185">Reference proteome</keyword>
<accession>A0A8G0L5A3</accession>
<evidence type="ECO:0000313" key="1">
    <source>
        <dbReference type="EMBL" id="QYS93544.1"/>
    </source>
</evidence>